<evidence type="ECO:0000256" key="4">
    <source>
        <dbReference type="ARBA" id="ARBA00022643"/>
    </source>
</evidence>
<evidence type="ECO:0000256" key="5">
    <source>
        <dbReference type="ARBA" id="ARBA00022692"/>
    </source>
</evidence>
<feature type="transmembrane region" description="Helical" evidence="9">
    <location>
        <begin position="189"/>
        <end position="208"/>
    </location>
</feature>
<reference evidence="10 11" key="1">
    <citation type="submission" date="2018-03" db="EMBL/GenBank/DDBJ databases">
        <title>Phenotypic and genomic properties of Cyclonatronum proteinivorum gen. nov., sp. nov., a haloalkaliphilic bacteroidete from soda lakes possessing Na+-translocating rhodopsin.</title>
        <authorList>
            <person name="Toshchakov S.V."/>
            <person name="Korzhenkov A."/>
            <person name="Samarov N.I."/>
            <person name="Kublanov I.V."/>
            <person name="Muntyan M.S."/>
            <person name="Sorokin D.Y."/>
        </authorList>
    </citation>
    <scope>NUCLEOTIDE SEQUENCE [LARGE SCALE GENOMIC DNA]</scope>
    <source>
        <strain evidence="10 11">Omega</strain>
    </source>
</reference>
<dbReference type="PANTHER" id="PTHR30578">
    <property type="entry name" value="ELECTRON TRANSPORT COMPLEX PROTEIN RNFD"/>
    <property type="match status" value="1"/>
</dbReference>
<sequence length="282" mass="31629">MSNTALPLPQPAFSLPKVYIGPILITGILLAAHLSFGILDSWQKLLMAIGFSFLTEAILHYAMFGKTRDMTSAYVSGISAGILVRSPFFWPFALCAAISIASKYVLRYKGRHIWNPTNFGIVILLIIASDSAAVLSIQWGSNMWAMLLIWLVGLATLWKIKRFHITFVYIASFLIFGYIRSLYTGHSWVAEIAPMTGPMYQLFVLFMMTDPKTTVSTRNGRMLVAFLIAALEMVMRLNEFVYAPFYALFIIGPIALVVEDYLNERKKKREGENISAQTVVST</sequence>
<dbReference type="InterPro" id="IPR004338">
    <property type="entry name" value="NqrB/RnfD"/>
</dbReference>
<evidence type="ECO:0000256" key="8">
    <source>
        <dbReference type="ARBA" id="ARBA00023136"/>
    </source>
</evidence>
<keyword evidence="1" id="KW-0813">Transport</keyword>
<feature type="transmembrane region" description="Helical" evidence="9">
    <location>
        <begin position="88"/>
        <end position="106"/>
    </location>
</feature>
<evidence type="ECO:0000256" key="2">
    <source>
        <dbReference type="ARBA" id="ARBA00022553"/>
    </source>
</evidence>
<feature type="transmembrane region" description="Helical" evidence="9">
    <location>
        <begin position="243"/>
        <end position="262"/>
    </location>
</feature>
<feature type="transmembrane region" description="Helical" evidence="9">
    <location>
        <begin position="167"/>
        <end position="183"/>
    </location>
</feature>
<keyword evidence="4" id="KW-0288">FMN</keyword>
<organism evidence="10 11">
    <name type="scientific">Cyclonatronum proteinivorum</name>
    <dbReference type="NCBI Taxonomy" id="1457365"/>
    <lineage>
        <taxon>Bacteria</taxon>
        <taxon>Pseudomonadati</taxon>
        <taxon>Balneolota</taxon>
        <taxon>Balneolia</taxon>
        <taxon>Balneolales</taxon>
        <taxon>Cyclonatronaceae</taxon>
        <taxon>Cyclonatronum</taxon>
    </lineage>
</organism>
<dbReference type="GO" id="GO:0055085">
    <property type="term" value="P:transmembrane transport"/>
    <property type="evidence" value="ECO:0007669"/>
    <property type="project" value="InterPro"/>
</dbReference>
<keyword evidence="8 9" id="KW-0472">Membrane</keyword>
<keyword evidence="5 9" id="KW-0812">Transmembrane</keyword>
<feature type="transmembrane region" description="Helical" evidence="9">
    <location>
        <begin position="20"/>
        <end position="38"/>
    </location>
</feature>
<feature type="transmembrane region" description="Helical" evidence="9">
    <location>
        <begin position="118"/>
        <end position="137"/>
    </location>
</feature>
<proteinExistence type="predicted"/>
<feature type="transmembrane region" description="Helical" evidence="9">
    <location>
        <begin position="45"/>
        <end position="64"/>
    </location>
</feature>
<name>A0A345UM79_9BACT</name>
<dbReference type="PANTHER" id="PTHR30578:SF0">
    <property type="entry name" value="ION-TRANSLOCATING OXIDOREDUCTASE COMPLEX SUBUNIT D"/>
    <property type="match status" value="1"/>
</dbReference>
<evidence type="ECO:0000313" key="11">
    <source>
        <dbReference type="Proteomes" id="UP000254808"/>
    </source>
</evidence>
<feature type="transmembrane region" description="Helical" evidence="9">
    <location>
        <begin position="143"/>
        <end position="160"/>
    </location>
</feature>
<keyword evidence="2" id="KW-0597">Phosphoprotein</keyword>
<keyword evidence="6" id="KW-1278">Translocase</keyword>
<keyword evidence="11" id="KW-1185">Reference proteome</keyword>
<evidence type="ECO:0000313" key="10">
    <source>
        <dbReference type="EMBL" id="AXJ01581.1"/>
    </source>
</evidence>
<feature type="transmembrane region" description="Helical" evidence="9">
    <location>
        <begin position="220"/>
        <end position="237"/>
    </location>
</feature>
<dbReference type="Proteomes" id="UP000254808">
    <property type="component" value="Chromosome"/>
</dbReference>
<keyword evidence="3" id="KW-0285">Flavoprotein</keyword>
<evidence type="ECO:0000256" key="3">
    <source>
        <dbReference type="ARBA" id="ARBA00022630"/>
    </source>
</evidence>
<accession>A0A345UM79</accession>
<evidence type="ECO:0000256" key="6">
    <source>
        <dbReference type="ARBA" id="ARBA00022967"/>
    </source>
</evidence>
<evidence type="ECO:0000256" key="9">
    <source>
        <dbReference type="SAM" id="Phobius"/>
    </source>
</evidence>
<dbReference type="GO" id="GO:0005886">
    <property type="term" value="C:plasma membrane"/>
    <property type="evidence" value="ECO:0007669"/>
    <property type="project" value="TreeGrafter"/>
</dbReference>
<dbReference type="KEGG" id="cprv:CYPRO_2339"/>
<gene>
    <name evidence="10" type="ORF">CYPRO_2339</name>
</gene>
<evidence type="ECO:0000256" key="7">
    <source>
        <dbReference type="ARBA" id="ARBA00022989"/>
    </source>
</evidence>
<dbReference type="EMBL" id="CP027806">
    <property type="protein sequence ID" value="AXJ01581.1"/>
    <property type="molecule type" value="Genomic_DNA"/>
</dbReference>
<protein>
    <submittedName>
        <fullName evidence="10">NQR2, RnfD, RnfE family</fullName>
    </submittedName>
</protein>
<keyword evidence="7 9" id="KW-1133">Transmembrane helix</keyword>
<dbReference type="AlphaFoldDB" id="A0A345UM79"/>
<evidence type="ECO:0000256" key="1">
    <source>
        <dbReference type="ARBA" id="ARBA00022448"/>
    </source>
</evidence>